<dbReference type="EMBL" id="JAPFFM010000009">
    <property type="protein sequence ID" value="KAJ6745381.1"/>
    <property type="molecule type" value="Genomic_DNA"/>
</dbReference>
<keyword evidence="2" id="KW-0732">Signal</keyword>
<evidence type="ECO:0000256" key="1">
    <source>
        <dbReference type="SAM" id="MobiDB-lite"/>
    </source>
</evidence>
<reference evidence="3" key="1">
    <citation type="submission" date="2022-11" db="EMBL/GenBank/DDBJ databases">
        <authorList>
            <person name="Hyden B.L."/>
            <person name="Feng K."/>
            <person name="Yates T."/>
            <person name="Jawdy S."/>
            <person name="Smart L.B."/>
            <person name="Muchero W."/>
        </authorList>
    </citation>
    <scope>NUCLEOTIDE SEQUENCE</scope>
    <source>
        <tissue evidence="3">Shoot tip</tissue>
    </source>
</reference>
<feature type="region of interest" description="Disordered" evidence="1">
    <location>
        <begin position="35"/>
        <end position="83"/>
    </location>
</feature>
<feature type="signal peptide" evidence="2">
    <location>
        <begin position="1"/>
        <end position="33"/>
    </location>
</feature>
<feature type="compositionally biased region" description="Polar residues" evidence="1">
    <location>
        <begin position="47"/>
        <end position="58"/>
    </location>
</feature>
<evidence type="ECO:0000256" key="2">
    <source>
        <dbReference type="SAM" id="SignalP"/>
    </source>
</evidence>
<proteinExistence type="predicted"/>
<name>A0A9Q0VAU4_9ROSI</name>
<evidence type="ECO:0000313" key="4">
    <source>
        <dbReference type="Proteomes" id="UP001151752"/>
    </source>
</evidence>
<gene>
    <name evidence="3" type="ORF">OIU74_028122</name>
</gene>
<protein>
    <submittedName>
        <fullName evidence="3">Uncharacterized protein</fullName>
    </submittedName>
</protein>
<sequence>MVSSGCKRSLSLRAKAIFHLLLVLVAGANLVAAARPPGPMNKKPKFGSSTTRFPESNTPVPPSGPNNCSYIPGPGQGHCNPPK</sequence>
<accession>A0A9Q0VAU4</accession>
<dbReference type="AlphaFoldDB" id="A0A9Q0VAU4"/>
<reference evidence="3" key="2">
    <citation type="journal article" date="2023" name="Int. J. Mol. Sci.">
        <title>De Novo Assembly and Annotation of 11 Diverse Shrub Willow (Salix) Genomes Reveals Novel Gene Organization in Sex-Linked Regions.</title>
        <authorList>
            <person name="Hyden B."/>
            <person name="Feng K."/>
            <person name="Yates T.B."/>
            <person name="Jawdy S."/>
            <person name="Cereghino C."/>
            <person name="Smart L.B."/>
            <person name="Muchero W."/>
        </authorList>
    </citation>
    <scope>NUCLEOTIDE SEQUENCE</scope>
    <source>
        <tissue evidence="3">Shoot tip</tissue>
    </source>
</reference>
<dbReference type="Proteomes" id="UP001151752">
    <property type="component" value="Chromosome 6"/>
</dbReference>
<organism evidence="3 4">
    <name type="scientific">Salix koriyanagi</name>
    <dbReference type="NCBI Taxonomy" id="2511006"/>
    <lineage>
        <taxon>Eukaryota</taxon>
        <taxon>Viridiplantae</taxon>
        <taxon>Streptophyta</taxon>
        <taxon>Embryophyta</taxon>
        <taxon>Tracheophyta</taxon>
        <taxon>Spermatophyta</taxon>
        <taxon>Magnoliopsida</taxon>
        <taxon>eudicotyledons</taxon>
        <taxon>Gunneridae</taxon>
        <taxon>Pentapetalae</taxon>
        <taxon>rosids</taxon>
        <taxon>fabids</taxon>
        <taxon>Malpighiales</taxon>
        <taxon>Salicaceae</taxon>
        <taxon>Saliceae</taxon>
        <taxon>Salix</taxon>
    </lineage>
</organism>
<evidence type="ECO:0000313" key="3">
    <source>
        <dbReference type="EMBL" id="KAJ6745381.1"/>
    </source>
</evidence>
<comment type="caution">
    <text evidence="3">The sequence shown here is derived from an EMBL/GenBank/DDBJ whole genome shotgun (WGS) entry which is preliminary data.</text>
</comment>
<keyword evidence="4" id="KW-1185">Reference proteome</keyword>
<feature type="chain" id="PRO_5040438368" evidence="2">
    <location>
        <begin position="34"/>
        <end position="83"/>
    </location>
</feature>